<keyword evidence="4" id="KW-0472">Membrane</keyword>
<organism evidence="6 7">
    <name type="scientific">Psychrilyobacter piezotolerans</name>
    <dbReference type="NCBI Taxonomy" id="2293438"/>
    <lineage>
        <taxon>Bacteria</taxon>
        <taxon>Fusobacteriati</taxon>
        <taxon>Fusobacteriota</taxon>
        <taxon>Fusobacteriia</taxon>
        <taxon>Fusobacteriales</taxon>
        <taxon>Fusobacteriaceae</taxon>
        <taxon>Psychrilyobacter</taxon>
    </lineage>
</organism>
<sequence>MVYLMLFFIVAYGMVFFAKRLTHSGDNLGKFLGMESSWVGVVLLASITSLPELVTGITSTNLGNQTMAVANIF</sequence>
<evidence type="ECO:0000256" key="3">
    <source>
        <dbReference type="ARBA" id="ARBA00022989"/>
    </source>
</evidence>
<keyword evidence="2" id="KW-0812">Transmembrane</keyword>
<dbReference type="EMBL" id="QUAJ01000003">
    <property type="protein sequence ID" value="REI42700.1"/>
    <property type="molecule type" value="Genomic_DNA"/>
</dbReference>
<dbReference type="Gene3D" id="1.20.1420.30">
    <property type="entry name" value="NCX, central ion-binding region"/>
    <property type="match status" value="1"/>
</dbReference>
<keyword evidence="3" id="KW-1133">Transmembrane helix</keyword>
<dbReference type="Proteomes" id="UP000263486">
    <property type="component" value="Unassembled WGS sequence"/>
</dbReference>
<proteinExistence type="predicted"/>
<evidence type="ECO:0000259" key="5">
    <source>
        <dbReference type="Pfam" id="PF01699"/>
    </source>
</evidence>
<comment type="caution">
    <text evidence="6">The sequence shown here is derived from an EMBL/GenBank/DDBJ whole genome shotgun (WGS) entry which is preliminary data.</text>
</comment>
<feature type="domain" description="Sodium/calcium exchanger membrane region" evidence="5">
    <location>
        <begin position="4"/>
        <end position="73"/>
    </location>
</feature>
<accession>A0ABX9KKD3</accession>
<protein>
    <recommendedName>
        <fullName evidence="5">Sodium/calcium exchanger membrane region domain-containing protein</fullName>
    </recommendedName>
</protein>
<keyword evidence="7" id="KW-1185">Reference proteome</keyword>
<gene>
    <name evidence="6" type="ORF">DYH56_02745</name>
</gene>
<evidence type="ECO:0000256" key="2">
    <source>
        <dbReference type="ARBA" id="ARBA00022692"/>
    </source>
</evidence>
<reference evidence="6 7" key="1">
    <citation type="submission" date="2018-08" db="EMBL/GenBank/DDBJ databases">
        <title>Draft genome sequence of Psychrilyobacter sp. strain SD5 isolated from Black Sea water.</title>
        <authorList>
            <person name="Yadav S."/>
            <person name="Villanueva L."/>
            <person name="Damste J.S.S."/>
        </authorList>
    </citation>
    <scope>NUCLEOTIDE SEQUENCE [LARGE SCALE GENOMIC DNA]</scope>
    <source>
        <strain evidence="6 7">SD5</strain>
    </source>
</reference>
<comment type="subcellular location">
    <subcellularLocation>
        <location evidence="1">Membrane</location>
        <topology evidence="1">Multi-pass membrane protein</topology>
    </subcellularLocation>
</comment>
<evidence type="ECO:0000256" key="4">
    <source>
        <dbReference type="ARBA" id="ARBA00023136"/>
    </source>
</evidence>
<evidence type="ECO:0000313" key="7">
    <source>
        <dbReference type="Proteomes" id="UP000263486"/>
    </source>
</evidence>
<evidence type="ECO:0000256" key="1">
    <source>
        <dbReference type="ARBA" id="ARBA00004141"/>
    </source>
</evidence>
<dbReference type="RefSeq" id="WP_114641323.1">
    <property type="nucleotide sequence ID" value="NZ_JAACIO010000003.1"/>
</dbReference>
<dbReference type="InterPro" id="IPR044880">
    <property type="entry name" value="NCX_ion-bd_dom_sf"/>
</dbReference>
<evidence type="ECO:0000313" key="6">
    <source>
        <dbReference type="EMBL" id="REI42700.1"/>
    </source>
</evidence>
<dbReference type="Pfam" id="PF01699">
    <property type="entry name" value="Na_Ca_ex"/>
    <property type="match status" value="1"/>
</dbReference>
<dbReference type="InterPro" id="IPR004837">
    <property type="entry name" value="NaCa_Exmemb"/>
</dbReference>
<name>A0ABX9KKD3_9FUSO</name>